<protein>
    <submittedName>
        <fullName evidence="2">Uncharacterized protein</fullName>
    </submittedName>
</protein>
<keyword evidence="1" id="KW-0732">Signal</keyword>
<sequence>MRWLSVLFALAPTVAFALPSGAVVKSCLASQAQSGVTVTEIPFQEINEEDDYRPGYTAEYVLFNGAKVGAATSNKGAAILYREKLYPVAKAVVLAGAKAALPEEIHVELASWAWLKEGRRQYLCVSDNFDGIGRSGSFQKIRYGYLLEVRKGGKLFYTNGVLGD</sequence>
<dbReference type="Proteomes" id="UP001515641">
    <property type="component" value="Unassembled WGS sequence"/>
</dbReference>
<gene>
    <name evidence="2" type="ORF">HA052_19485</name>
</gene>
<evidence type="ECO:0000256" key="1">
    <source>
        <dbReference type="SAM" id="SignalP"/>
    </source>
</evidence>
<feature type="signal peptide" evidence="1">
    <location>
        <begin position="1"/>
        <end position="17"/>
    </location>
</feature>
<organism evidence="2 3">
    <name type="scientific">Chromobacterium fluminis</name>
    <dbReference type="NCBI Taxonomy" id="3044269"/>
    <lineage>
        <taxon>Bacteria</taxon>
        <taxon>Pseudomonadati</taxon>
        <taxon>Pseudomonadota</taxon>
        <taxon>Betaproteobacteria</taxon>
        <taxon>Neisseriales</taxon>
        <taxon>Chromobacteriaceae</taxon>
        <taxon>Chromobacterium</taxon>
    </lineage>
</organism>
<reference evidence="2 3" key="1">
    <citation type="submission" date="2020-03" db="EMBL/GenBank/DDBJ databases">
        <title>Draft genome sequence of environmentally isolated cultures.</title>
        <authorList>
            <person name="Wilson H.S."/>
            <person name="De Leon M.E."/>
        </authorList>
    </citation>
    <scope>NUCLEOTIDE SEQUENCE [LARGE SCALE GENOMIC DNA]</scope>
    <source>
        <strain evidence="2 3">HSC-31F16</strain>
    </source>
</reference>
<dbReference type="EMBL" id="JAAOMA010000034">
    <property type="protein sequence ID" value="NHR07376.1"/>
    <property type="molecule type" value="Genomic_DNA"/>
</dbReference>
<accession>A0ABX0LD91</accession>
<proteinExistence type="predicted"/>
<dbReference type="RefSeq" id="WP_166453187.1">
    <property type="nucleotide sequence ID" value="NZ_JAAOMA010000034.1"/>
</dbReference>
<feature type="chain" id="PRO_5047189719" evidence="1">
    <location>
        <begin position="18"/>
        <end position="164"/>
    </location>
</feature>
<name>A0ABX0LD91_9NEIS</name>
<evidence type="ECO:0000313" key="3">
    <source>
        <dbReference type="Proteomes" id="UP001515641"/>
    </source>
</evidence>
<comment type="caution">
    <text evidence="2">The sequence shown here is derived from an EMBL/GenBank/DDBJ whole genome shotgun (WGS) entry which is preliminary data.</text>
</comment>
<evidence type="ECO:0000313" key="2">
    <source>
        <dbReference type="EMBL" id="NHR07376.1"/>
    </source>
</evidence>
<keyword evidence="3" id="KW-1185">Reference proteome</keyword>